<accession>A0A6A6XVK5</accession>
<name>A0A6A6XVK5_9PLEO</name>
<gene>
    <name evidence="1" type="ORF">K505DRAFT_152093</name>
</gene>
<protein>
    <submittedName>
        <fullName evidence="1">Uncharacterized protein</fullName>
    </submittedName>
</protein>
<evidence type="ECO:0000313" key="1">
    <source>
        <dbReference type="EMBL" id="KAF2800576.1"/>
    </source>
</evidence>
<dbReference type="Proteomes" id="UP000799757">
    <property type="component" value="Unassembled WGS sequence"/>
</dbReference>
<keyword evidence="2" id="KW-1185">Reference proteome</keyword>
<organism evidence="1 2">
    <name type="scientific">Melanomma pulvis-pyrius CBS 109.77</name>
    <dbReference type="NCBI Taxonomy" id="1314802"/>
    <lineage>
        <taxon>Eukaryota</taxon>
        <taxon>Fungi</taxon>
        <taxon>Dikarya</taxon>
        <taxon>Ascomycota</taxon>
        <taxon>Pezizomycotina</taxon>
        <taxon>Dothideomycetes</taxon>
        <taxon>Pleosporomycetidae</taxon>
        <taxon>Pleosporales</taxon>
        <taxon>Melanommataceae</taxon>
        <taxon>Melanomma</taxon>
    </lineage>
</organism>
<evidence type="ECO:0000313" key="2">
    <source>
        <dbReference type="Proteomes" id="UP000799757"/>
    </source>
</evidence>
<sequence>MGLLPRRRPKSPIREARILHQPPARTHHHHHHHPISRFFGLAHLRPGIIIKKKKRPGPAGGSLERVVYVGGVWGWSLALVWGELAVWRSRRVAGFPKSGREMGWERTPRGEGKCTRVWAWMLWLGFG</sequence>
<dbReference type="AlphaFoldDB" id="A0A6A6XVK5"/>
<reference evidence="1" key="1">
    <citation type="journal article" date="2020" name="Stud. Mycol.">
        <title>101 Dothideomycetes genomes: a test case for predicting lifestyles and emergence of pathogens.</title>
        <authorList>
            <person name="Haridas S."/>
            <person name="Albert R."/>
            <person name="Binder M."/>
            <person name="Bloem J."/>
            <person name="Labutti K."/>
            <person name="Salamov A."/>
            <person name="Andreopoulos B."/>
            <person name="Baker S."/>
            <person name="Barry K."/>
            <person name="Bills G."/>
            <person name="Bluhm B."/>
            <person name="Cannon C."/>
            <person name="Castanera R."/>
            <person name="Culley D."/>
            <person name="Daum C."/>
            <person name="Ezra D."/>
            <person name="Gonzalez J."/>
            <person name="Henrissat B."/>
            <person name="Kuo A."/>
            <person name="Liang C."/>
            <person name="Lipzen A."/>
            <person name="Lutzoni F."/>
            <person name="Magnuson J."/>
            <person name="Mondo S."/>
            <person name="Nolan M."/>
            <person name="Ohm R."/>
            <person name="Pangilinan J."/>
            <person name="Park H.-J."/>
            <person name="Ramirez L."/>
            <person name="Alfaro M."/>
            <person name="Sun H."/>
            <person name="Tritt A."/>
            <person name="Yoshinaga Y."/>
            <person name="Zwiers L.-H."/>
            <person name="Turgeon B."/>
            <person name="Goodwin S."/>
            <person name="Spatafora J."/>
            <person name="Crous P."/>
            <person name="Grigoriev I."/>
        </authorList>
    </citation>
    <scope>NUCLEOTIDE SEQUENCE</scope>
    <source>
        <strain evidence="1">CBS 109.77</strain>
    </source>
</reference>
<dbReference type="EMBL" id="MU001745">
    <property type="protein sequence ID" value="KAF2800576.1"/>
    <property type="molecule type" value="Genomic_DNA"/>
</dbReference>
<proteinExistence type="predicted"/>